<evidence type="ECO:0000259" key="1">
    <source>
        <dbReference type="Pfam" id="PF06048"/>
    </source>
</evidence>
<dbReference type="Pfam" id="PF06048">
    <property type="entry name" value="DUF927"/>
    <property type="match status" value="1"/>
</dbReference>
<evidence type="ECO:0000313" key="4">
    <source>
        <dbReference type="Proteomes" id="UP000216052"/>
    </source>
</evidence>
<dbReference type="EMBL" id="CP155571">
    <property type="protein sequence ID" value="XFO74642.1"/>
    <property type="molecule type" value="Genomic_DNA"/>
</dbReference>
<dbReference type="RefSeq" id="WP_093793261.1">
    <property type="nucleotide sequence ID" value="NZ_CP155571.1"/>
</dbReference>
<protein>
    <recommendedName>
        <fullName evidence="5">DUF927 domain-containing protein</fullName>
    </recommendedName>
</protein>
<reference evidence="3" key="1">
    <citation type="submission" date="2024-05" db="EMBL/GenBank/DDBJ databases">
        <title>Isolation and characterization of Sporomusa carbonis sp. nov., a carboxydotrophic hydrogenogen in the genus of Sporomusa isolated from a charcoal burning pile.</title>
        <authorList>
            <person name="Boeer T."/>
            <person name="Rosenbaum F."/>
            <person name="Eysell L."/>
            <person name="Mueller V."/>
            <person name="Daniel R."/>
            <person name="Poehlein A."/>
        </authorList>
    </citation>
    <scope>NUCLEOTIDE SEQUENCE [LARGE SCALE GENOMIC DNA]</scope>
    <source>
        <strain evidence="3">DSM 3132</strain>
    </source>
</reference>
<evidence type="ECO:0008006" key="5">
    <source>
        <dbReference type="Google" id="ProtNLM"/>
    </source>
</evidence>
<organism evidence="3 4">
    <name type="scientific">Sporomusa acidovorans (strain ATCC 49682 / DSM 3132 / Mol)</name>
    <dbReference type="NCBI Taxonomy" id="1123286"/>
    <lineage>
        <taxon>Bacteria</taxon>
        <taxon>Bacillati</taxon>
        <taxon>Bacillota</taxon>
        <taxon>Negativicutes</taxon>
        <taxon>Selenomonadales</taxon>
        <taxon>Sporomusaceae</taxon>
        <taxon>Sporomusa</taxon>
    </lineage>
</organism>
<sequence length="980" mass="110296">MDATQFLNKIFQYTEIGYTQIFALPSTQARAIQVADLSPVPATIKQFQGQNIYFSPGLCGQAKDSKLSEADIIGIPALWVDMDIYHPVAHAEKNLPHTVQEAYTLIPEFLPPTIIVHSGYGLQFWWLLKECWYFDTPEEKLQAKSLLTRLQGYIRQQAQAKGWKLDAVQDLCRVMRLTGTLNVKIPATPILAQIIEQSDVYYDPSEIDELLPAIEQTAAAAAQTRESGFERRPTDGPADYMLANCKFLQHWQLNYKTLPEPVWMAACTNLIRGINGGDMVVEAAKSWLGNKYSESATFKKIQHWITECHPTTCEFIQNELQFTGCDQCGVQSPCAWSLGKVPQALAKVRTIAIPAPESVFQPETLGSLAIIEKNNPTEYAKFKEKCRGRINLNDLNKCLKQYRKDASGLEVLEGGAGALQAGQKLGDVTTSQFVPDTPLDLAIPAGFTFGPGGIEEIKKGAEHDMRYLAAGAPVIISERIYNMDTKTEKVQLTFKYFNQWASVIRKRSEIFSARNIVSLTDFGLNASSESAKYLVKYLQKLEAANPEAIPLTYAVSKIGWRENSLTDFIIPNTSKYRIDLEDEGEITEAFSIRGEFAEWTKIAVEVRKQSFARFILAASFAAPLLKIFKNRNFMIYFWGTSGGGKTASQVFALTVWGSPNKLMKSFYGTQNGIEKALAFSNDFPMVINEKQVMNGRDKQDLFEQIVYMLEGGRGKLRASKTGLQKTSTWRSIGMASGEEPLSKENSIQGVKTRLLELNVFPVISDEQFAKSLYAAAEDHHGHAGPTFMEQLIKEAENNYEEINKARQALVAVLKKQFPEHFSVHIDNVALVAIADYLSSMWIFGIEPKQAEQEAYQLAYTIMQELPTERQISDVERGWDFVQNWLAANDGRFDGQYQDVKVTPSYGFKNDDSICIYPEYLMDALKNAGFSPDKLIREFANKGRIATEMDGEKRRFKVQIKYKGRKIRVIKIINNVQENLL</sequence>
<keyword evidence="4" id="KW-1185">Reference proteome</keyword>
<dbReference type="Proteomes" id="UP000216052">
    <property type="component" value="Chromosome"/>
</dbReference>
<dbReference type="Pfam" id="PF18662">
    <property type="entry name" value="HTH_56"/>
    <property type="match status" value="1"/>
</dbReference>
<name>A0ABZ3J8C0_SPOA4</name>
<proteinExistence type="predicted"/>
<gene>
    <name evidence="3" type="ORF">SPACI_047520</name>
</gene>
<feature type="domain" description="DUF927" evidence="1">
    <location>
        <begin position="459"/>
        <end position="728"/>
    </location>
</feature>
<dbReference type="InterPro" id="IPR009270">
    <property type="entry name" value="DUF927"/>
</dbReference>
<dbReference type="InterPro" id="IPR040538">
    <property type="entry name" value="Cch_HTH"/>
</dbReference>
<evidence type="ECO:0000313" key="3">
    <source>
        <dbReference type="EMBL" id="XFO74642.1"/>
    </source>
</evidence>
<evidence type="ECO:0000259" key="2">
    <source>
        <dbReference type="Pfam" id="PF18662"/>
    </source>
</evidence>
<feature type="domain" description="Cch helix turn helix" evidence="2">
    <location>
        <begin position="874"/>
        <end position="971"/>
    </location>
</feature>
<accession>A0ABZ3J8C0</accession>